<comment type="caution">
    <text evidence="1">The sequence shown here is derived from an EMBL/GenBank/DDBJ whole genome shotgun (WGS) entry which is preliminary data.</text>
</comment>
<accession>A0ABT1XDS1</accession>
<reference evidence="1" key="1">
    <citation type="submission" date="2022-07" db="EMBL/GenBank/DDBJ databases">
        <authorList>
            <person name="Xamxidin M."/>
        </authorList>
    </citation>
    <scope>NUCLEOTIDE SEQUENCE</scope>
    <source>
        <strain evidence="1">YS8-69</strain>
    </source>
</reference>
<name>A0ABT1XDS1_9BURK</name>
<sequence length="62" mass="7002">MRSIMIEILRVLHRWAASAYLIVCSALAHGWFEALEHSSVEKEDAVCPVKQLIGISVHEQTQ</sequence>
<protein>
    <submittedName>
        <fullName evidence="1">Uncharacterized protein</fullName>
    </submittedName>
</protein>
<evidence type="ECO:0000313" key="1">
    <source>
        <dbReference type="EMBL" id="MCR2745432.1"/>
    </source>
</evidence>
<organism evidence="1 2">
    <name type="scientific">Limnobacter parvus</name>
    <dbReference type="NCBI Taxonomy" id="2939690"/>
    <lineage>
        <taxon>Bacteria</taxon>
        <taxon>Pseudomonadati</taxon>
        <taxon>Pseudomonadota</taxon>
        <taxon>Betaproteobacteria</taxon>
        <taxon>Burkholderiales</taxon>
        <taxon>Burkholderiaceae</taxon>
        <taxon>Limnobacter</taxon>
    </lineage>
</organism>
<evidence type="ECO:0000313" key="2">
    <source>
        <dbReference type="Proteomes" id="UP001165267"/>
    </source>
</evidence>
<keyword evidence="2" id="KW-1185">Reference proteome</keyword>
<dbReference type="Proteomes" id="UP001165267">
    <property type="component" value="Unassembled WGS sequence"/>
</dbReference>
<dbReference type="EMBL" id="JANKHG010000005">
    <property type="protein sequence ID" value="MCR2745432.1"/>
    <property type="molecule type" value="Genomic_DNA"/>
</dbReference>
<gene>
    <name evidence="1" type="ORF">NSP04_02075</name>
</gene>
<proteinExistence type="predicted"/>
<dbReference type="RefSeq" id="WP_257510686.1">
    <property type="nucleotide sequence ID" value="NZ_JANKHG010000005.1"/>
</dbReference>